<evidence type="ECO:0000313" key="1">
    <source>
        <dbReference type="EMBL" id="SBT32186.1"/>
    </source>
</evidence>
<organism evidence="1 2">
    <name type="scientific">Plasmodium ovale wallikeri</name>
    <dbReference type="NCBI Taxonomy" id="864142"/>
    <lineage>
        <taxon>Eukaryota</taxon>
        <taxon>Sar</taxon>
        <taxon>Alveolata</taxon>
        <taxon>Apicomplexa</taxon>
        <taxon>Aconoidasida</taxon>
        <taxon>Haemosporida</taxon>
        <taxon>Plasmodiidae</taxon>
        <taxon>Plasmodium</taxon>
        <taxon>Plasmodium (Plasmodium)</taxon>
    </lineage>
</organism>
<protein>
    <submittedName>
        <fullName evidence="1">Uncharacterized protein</fullName>
    </submittedName>
</protein>
<accession>A0A1A8YLD9</accession>
<dbReference type="Proteomes" id="UP000078550">
    <property type="component" value="Unassembled WGS sequence"/>
</dbReference>
<reference evidence="2" key="1">
    <citation type="submission" date="2016-05" db="EMBL/GenBank/DDBJ databases">
        <authorList>
            <person name="Naeem Raeece"/>
        </authorList>
    </citation>
    <scope>NUCLEOTIDE SEQUENCE [LARGE SCALE GENOMIC DNA]</scope>
</reference>
<name>A0A1A8YLD9_PLAOA</name>
<proteinExistence type="predicted"/>
<gene>
    <name evidence="1" type="ORF">POVWA2_008210</name>
</gene>
<dbReference type="EMBL" id="FLRE01000030">
    <property type="protein sequence ID" value="SBT32186.1"/>
    <property type="molecule type" value="Genomic_DNA"/>
</dbReference>
<sequence length="168" mass="19613">MLARAPPHVCFAHEKKGTTHMYHSIIKQFYPLSSNLKRLSSRDSGPTSTRRKKKSSRWLICSSSIFKHQKTCEVGKRERSKVLICASEHFRRSFDSSHKQGRNSAFCFLPIRRSLFVLCRSHFPLSMNKFRKQFLLTQKRYLGNTVRGPLPTEVLKEKKKKTIHCNMS</sequence>
<evidence type="ECO:0000313" key="2">
    <source>
        <dbReference type="Proteomes" id="UP000078550"/>
    </source>
</evidence>
<dbReference type="AlphaFoldDB" id="A0A1A8YLD9"/>